<dbReference type="CDD" id="cd06222">
    <property type="entry name" value="RNase_H_like"/>
    <property type="match status" value="1"/>
</dbReference>
<dbReference type="InterPro" id="IPR026960">
    <property type="entry name" value="RVT-Znf"/>
</dbReference>
<organism evidence="5 6">
    <name type="scientific">Arabidopsis suecica</name>
    <name type="common">Swedish thale-cress</name>
    <name type="synonym">Cardaminopsis suecica</name>
    <dbReference type="NCBI Taxonomy" id="45249"/>
    <lineage>
        <taxon>Eukaryota</taxon>
        <taxon>Viridiplantae</taxon>
        <taxon>Streptophyta</taxon>
        <taxon>Embryophyta</taxon>
        <taxon>Tracheophyta</taxon>
        <taxon>Spermatophyta</taxon>
        <taxon>Magnoliopsida</taxon>
        <taxon>eudicotyledons</taxon>
        <taxon>Gunneridae</taxon>
        <taxon>Pentapetalae</taxon>
        <taxon>rosids</taxon>
        <taxon>malvids</taxon>
        <taxon>Brassicales</taxon>
        <taxon>Brassicaceae</taxon>
        <taxon>Camelineae</taxon>
        <taxon>Arabidopsis</taxon>
    </lineage>
</organism>
<evidence type="ECO:0000313" key="6">
    <source>
        <dbReference type="Proteomes" id="UP000694251"/>
    </source>
</evidence>
<evidence type="ECO:0000256" key="1">
    <source>
        <dbReference type="SAM" id="MobiDB-lite"/>
    </source>
</evidence>
<dbReference type="Proteomes" id="UP000694251">
    <property type="component" value="Chromosome 6"/>
</dbReference>
<dbReference type="InterPro" id="IPR044730">
    <property type="entry name" value="RNase_H-like_dom_plant"/>
</dbReference>
<sequence length="861" mass="99539">MTQLGFDHRWVKWIMECVKTVSYEVLINGSPYGQIHPTRGLRQGDPLSPYLFLFCAEVLSQMLSKAECERRLHGIKLAMNGPSISHLLFADDSLFFCRSTTSNCEQLALIFKTYEEASGQKINFTKSSVIFGMKTPDSKRRRLQRILGITRVGGGGKYLGLPEQFGRKKVELFQYIVQKVKNRTEGWSNKYLSPAGKEILIYGHNIETRNHLFFSCPFSAEIWYALAKNIYKAKFSTNWSDLITSINGQWSDRLESFIARYVFHATLHTIWRERNRRRHGENPNPPARLINWIDKQLPITICNEINSVISSFWWGKENGKKKIPWVAWQRLSIPKKEGGLGFKDLQHFNKALLAKQAWRILMNPTSLLARLYKSLYYPHTTYLRANSESHASLGWRSIQEGKALLQQGLRVRIGDGKTTRIWEDPWLPTLPPRPASGPILDAEMTVADLWKANKREWDPVVFEGVLNPEDQQLARELYLSQFAENDTYEWAYTQSAQYTVRSGYWVATHLHLPEDEIIQPPKGSIPLKNEIWKLCVAPKIQHFLWRCLSEALPTTTQLITRNVPADPTCQRCCLDEETTNHLLFMCPHAQAVWRCANIDINYHITPLGDFEDNLRKVIEMGKIQSLPLFNKLLPFWIMWRIWKSRNDFLFQKINRRPESTAQKGIQDVKDWIGATQGQEEDVRSLSPCPDQPMRRRTRNGQWSPPPTGWLKCNFDSGFLQERSFTNTGWIFRDCRGQVILSGCARLQPSVSALQAEAFGFLHVLQVAWSYGFRHVWFEGDNLELTNLINKGGDRLNLGTVLYDIRVWTSKIPYSSLGHVTREKNAVADRIARQALEINELYHVFNSPPSWLIHYLYNSSVN</sequence>
<reference evidence="5 6" key="1">
    <citation type="submission" date="2020-12" db="EMBL/GenBank/DDBJ databases">
        <title>Concerted genomic and epigenomic changes stabilize Arabidopsis allopolyploids.</title>
        <authorList>
            <person name="Chen Z."/>
        </authorList>
    </citation>
    <scope>NUCLEOTIDE SEQUENCE [LARGE SCALE GENOMIC DNA]</scope>
    <source>
        <strain evidence="5">As9502</strain>
        <tissue evidence="5">Leaf</tissue>
    </source>
</reference>
<dbReference type="InterPro" id="IPR002156">
    <property type="entry name" value="RNaseH_domain"/>
</dbReference>
<comment type="caution">
    <text evidence="5">The sequence shown here is derived from an EMBL/GenBank/DDBJ whole genome shotgun (WGS) entry which is preliminary data.</text>
</comment>
<feature type="domain" description="Reverse transcriptase" evidence="2">
    <location>
        <begin position="5"/>
        <end position="137"/>
    </location>
</feature>
<dbReference type="OrthoDB" id="1110547at2759"/>
<dbReference type="Pfam" id="PF13456">
    <property type="entry name" value="RVT_3"/>
    <property type="match status" value="1"/>
</dbReference>
<evidence type="ECO:0000313" key="5">
    <source>
        <dbReference type="EMBL" id="KAG7599261.1"/>
    </source>
</evidence>
<dbReference type="EMBL" id="JAEFBJ010000006">
    <property type="protein sequence ID" value="KAG7599261.1"/>
    <property type="molecule type" value="Genomic_DNA"/>
</dbReference>
<dbReference type="PANTHER" id="PTHR33116:SF86">
    <property type="entry name" value="REVERSE TRANSCRIPTASE DOMAIN-CONTAINING PROTEIN"/>
    <property type="match status" value="1"/>
</dbReference>
<dbReference type="AlphaFoldDB" id="A0A8T2CWT2"/>
<evidence type="ECO:0000259" key="3">
    <source>
        <dbReference type="Pfam" id="PF13456"/>
    </source>
</evidence>
<accession>A0A8T2CWT2</accession>
<dbReference type="PANTHER" id="PTHR33116">
    <property type="entry name" value="REVERSE TRANSCRIPTASE ZINC-BINDING DOMAIN-CONTAINING PROTEIN-RELATED-RELATED"/>
    <property type="match status" value="1"/>
</dbReference>
<dbReference type="Pfam" id="PF13966">
    <property type="entry name" value="zf-RVT"/>
    <property type="match status" value="1"/>
</dbReference>
<evidence type="ECO:0000259" key="2">
    <source>
        <dbReference type="Pfam" id="PF00078"/>
    </source>
</evidence>
<dbReference type="Pfam" id="PF00078">
    <property type="entry name" value="RVT_1"/>
    <property type="match status" value="1"/>
</dbReference>
<feature type="domain" description="RNase H type-1" evidence="3">
    <location>
        <begin position="713"/>
        <end position="834"/>
    </location>
</feature>
<feature type="domain" description="Reverse transcriptase zinc-binding" evidence="4">
    <location>
        <begin position="522"/>
        <end position="593"/>
    </location>
</feature>
<gene>
    <name evidence="5" type="ORF">ISN44_As06g034520</name>
</gene>
<feature type="region of interest" description="Disordered" evidence="1">
    <location>
        <begin position="682"/>
        <end position="702"/>
    </location>
</feature>
<dbReference type="GO" id="GO:0004523">
    <property type="term" value="F:RNA-DNA hybrid ribonuclease activity"/>
    <property type="evidence" value="ECO:0007669"/>
    <property type="project" value="InterPro"/>
</dbReference>
<evidence type="ECO:0000259" key="4">
    <source>
        <dbReference type="Pfam" id="PF13966"/>
    </source>
</evidence>
<name>A0A8T2CWT2_ARASU</name>
<protein>
    <submittedName>
        <fullName evidence="5">Ribonuclease H-like superfamily</fullName>
    </submittedName>
</protein>
<dbReference type="GO" id="GO:0003676">
    <property type="term" value="F:nucleic acid binding"/>
    <property type="evidence" value="ECO:0007669"/>
    <property type="project" value="InterPro"/>
</dbReference>
<dbReference type="InterPro" id="IPR000477">
    <property type="entry name" value="RT_dom"/>
</dbReference>
<keyword evidence="6" id="KW-1185">Reference proteome</keyword>
<proteinExistence type="predicted"/>